<dbReference type="InterPro" id="IPR029147">
    <property type="entry name" value="CFAP77"/>
</dbReference>
<accession>A0A8B7YQZ1</accession>
<reference evidence="2" key="1">
    <citation type="submission" date="2025-08" db="UniProtKB">
        <authorList>
            <consortium name="RefSeq"/>
        </authorList>
    </citation>
    <scope>IDENTIFICATION</scope>
</reference>
<dbReference type="OrthoDB" id="532484at2759"/>
<evidence type="ECO:0000313" key="1">
    <source>
        <dbReference type="Proteomes" id="UP000694845"/>
    </source>
</evidence>
<keyword evidence="1" id="KW-1185">Reference proteome</keyword>
<dbReference type="RefSeq" id="XP_022094875.1">
    <property type="nucleotide sequence ID" value="XM_022239183.1"/>
</dbReference>
<gene>
    <name evidence="2" type="primary">LOC110981554</name>
</gene>
<dbReference type="KEGG" id="aplc:110981554"/>
<evidence type="ECO:0000313" key="2">
    <source>
        <dbReference type="RefSeq" id="XP_022094875.1"/>
    </source>
</evidence>
<dbReference type="CTD" id="389799"/>
<protein>
    <submittedName>
        <fullName evidence="2">Cilia- and flagella-associated protein 77-like</fullName>
    </submittedName>
</protein>
<sequence length="244" mass="27843">MSQAAVGVPYDTFNNPLLMKSELGKPAKRGFTLPDYNFTYGRPNLAKDGGAAEAMSSWTPTATLPTLRKEKRPDRDFVALNKACIGSGLVTAKEQFEYRATHDVRRRVAEEEKNKTKIKRIPASMTFGISTRPSTPVFDLLEHRYQDRWLNERRKNELAKRDRLVQKQNLNKGIYETRASLLRKFCPPVESPPLWQMPKFQKQQPHLETFRSPQARQKAFESHATDCTARTGVFGHGIYEGAKS</sequence>
<dbReference type="OMA" id="QPTCPQE"/>
<dbReference type="AlphaFoldDB" id="A0A8B7YQZ1"/>
<organism evidence="1 2">
    <name type="scientific">Acanthaster planci</name>
    <name type="common">Crown-of-thorns starfish</name>
    <dbReference type="NCBI Taxonomy" id="133434"/>
    <lineage>
        <taxon>Eukaryota</taxon>
        <taxon>Metazoa</taxon>
        <taxon>Echinodermata</taxon>
        <taxon>Eleutherozoa</taxon>
        <taxon>Asterozoa</taxon>
        <taxon>Asteroidea</taxon>
        <taxon>Valvatacea</taxon>
        <taxon>Valvatida</taxon>
        <taxon>Acanthasteridae</taxon>
        <taxon>Acanthaster</taxon>
    </lineage>
</organism>
<dbReference type="PANTHER" id="PTHR28617:SF1">
    <property type="entry name" value="CILIA- AND FLAGELLA-ASSOCIATED PROTEIN 77"/>
    <property type="match status" value="1"/>
</dbReference>
<proteinExistence type="predicted"/>
<name>A0A8B7YQZ1_ACAPL</name>
<dbReference type="Proteomes" id="UP000694845">
    <property type="component" value="Unplaced"/>
</dbReference>
<dbReference type="PANTHER" id="PTHR28617">
    <property type="entry name" value="CILIA- AND FLAGELLA-ASSOCIATED PROTEIN 77"/>
    <property type="match status" value="1"/>
</dbReference>
<dbReference type="Pfam" id="PF14825">
    <property type="entry name" value="CFAP77"/>
    <property type="match status" value="1"/>
</dbReference>
<dbReference type="GeneID" id="110981554"/>